<reference evidence="2" key="1">
    <citation type="journal article" date="2022" name="Int. J. Mol. Sci.">
        <title>Draft Genome of Tanacetum Coccineum: Genomic Comparison of Closely Related Tanacetum-Family Plants.</title>
        <authorList>
            <person name="Yamashiro T."/>
            <person name="Shiraishi A."/>
            <person name="Nakayama K."/>
            <person name="Satake H."/>
        </authorList>
    </citation>
    <scope>NUCLEOTIDE SEQUENCE</scope>
</reference>
<sequence length="338" mass="38645">MSWGGVVGLDHVIFSRLRDIVALSWSLPSGHFCLDGTTSTSQRYGVLLSIFLQNGHAYDLADIAITLLTTSYDTESTTSRHTHFHHIITLKFSEGSIREAMDILQACHHAPTRGHHGPNYTSNKVFDSSFFWHAIYRDAHDMVTHCDACQRQGKISQNDEMPQNHIQNVEIFDVWDLELHGPLSVTEVEVSNCGVKRILERTVGEHRAKWADKLDDAFDHRKVQLNELNELWDQAYENSLIYKEKTKKIDDAKIKNREFHVGDRVLLFNSRLKIFSDKLKSRWSGPFMVAEVFPYGTAELSQLDGSNFKVNGHWIKHYYGGDIPAMDVSNPYLSPKDN</sequence>
<comment type="caution">
    <text evidence="2">The sequence shown here is derived from an EMBL/GenBank/DDBJ whole genome shotgun (WGS) entry which is preliminary data.</text>
</comment>
<proteinExistence type="predicted"/>
<organism evidence="2 3">
    <name type="scientific">Tanacetum coccineum</name>
    <dbReference type="NCBI Taxonomy" id="301880"/>
    <lineage>
        <taxon>Eukaryota</taxon>
        <taxon>Viridiplantae</taxon>
        <taxon>Streptophyta</taxon>
        <taxon>Embryophyta</taxon>
        <taxon>Tracheophyta</taxon>
        <taxon>Spermatophyta</taxon>
        <taxon>Magnoliopsida</taxon>
        <taxon>eudicotyledons</taxon>
        <taxon>Gunneridae</taxon>
        <taxon>Pentapetalae</taxon>
        <taxon>asterids</taxon>
        <taxon>campanulids</taxon>
        <taxon>Asterales</taxon>
        <taxon>Asteraceae</taxon>
        <taxon>Asteroideae</taxon>
        <taxon>Anthemideae</taxon>
        <taxon>Anthemidinae</taxon>
        <taxon>Tanacetum</taxon>
    </lineage>
</organism>
<dbReference type="Proteomes" id="UP001151760">
    <property type="component" value="Unassembled WGS sequence"/>
</dbReference>
<accession>A0ABQ5HU20</accession>
<protein>
    <submittedName>
        <fullName evidence="2">Reverse transcriptase domain-containing protein</fullName>
    </submittedName>
</protein>
<name>A0ABQ5HU20_9ASTR</name>
<evidence type="ECO:0000313" key="3">
    <source>
        <dbReference type="Proteomes" id="UP001151760"/>
    </source>
</evidence>
<dbReference type="GO" id="GO:0003964">
    <property type="term" value="F:RNA-directed DNA polymerase activity"/>
    <property type="evidence" value="ECO:0007669"/>
    <property type="project" value="UniProtKB-KW"/>
</dbReference>
<dbReference type="InterPro" id="IPR052160">
    <property type="entry name" value="Gypsy_RT_Integrase-like"/>
</dbReference>
<keyword evidence="2" id="KW-0548">Nucleotidyltransferase</keyword>
<dbReference type="EMBL" id="BQNB010019960">
    <property type="protein sequence ID" value="GJT90840.1"/>
    <property type="molecule type" value="Genomic_DNA"/>
</dbReference>
<keyword evidence="3" id="KW-1185">Reference proteome</keyword>
<feature type="domain" description="Integrase zinc-binding" evidence="1">
    <location>
        <begin position="101"/>
        <end position="152"/>
    </location>
</feature>
<gene>
    <name evidence="2" type="ORF">Tco_1079685</name>
</gene>
<dbReference type="InterPro" id="IPR041588">
    <property type="entry name" value="Integrase_H2C2"/>
</dbReference>
<keyword evidence="2" id="KW-0808">Transferase</keyword>
<dbReference type="Gene3D" id="1.10.340.70">
    <property type="match status" value="1"/>
</dbReference>
<evidence type="ECO:0000259" key="1">
    <source>
        <dbReference type="Pfam" id="PF17921"/>
    </source>
</evidence>
<reference evidence="2" key="2">
    <citation type="submission" date="2022-01" db="EMBL/GenBank/DDBJ databases">
        <authorList>
            <person name="Yamashiro T."/>
            <person name="Shiraishi A."/>
            <person name="Satake H."/>
            <person name="Nakayama K."/>
        </authorList>
    </citation>
    <scope>NUCLEOTIDE SEQUENCE</scope>
</reference>
<dbReference type="PANTHER" id="PTHR47266">
    <property type="entry name" value="ENDONUCLEASE-RELATED"/>
    <property type="match status" value="1"/>
</dbReference>
<evidence type="ECO:0000313" key="2">
    <source>
        <dbReference type="EMBL" id="GJT90840.1"/>
    </source>
</evidence>
<keyword evidence="2" id="KW-0695">RNA-directed DNA polymerase</keyword>
<dbReference type="Pfam" id="PF17921">
    <property type="entry name" value="Integrase_H2C2"/>
    <property type="match status" value="1"/>
</dbReference>